<evidence type="ECO:0000313" key="2">
    <source>
        <dbReference type="Proteomes" id="UP000799539"/>
    </source>
</evidence>
<protein>
    <submittedName>
        <fullName evidence="1">Uncharacterized protein</fullName>
    </submittedName>
</protein>
<name>A0A6A6FXJ7_9PEZI</name>
<dbReference type="OrthoDB" id="10516838at2759"/>
<reference evidence="1" key="1">
    <citation type="journal article" date="2020" name="Stud. Mycol.">
        <title>101 Dothideomycetes genomes: a test case for predicting lifestyles and emergence of pathogens.</title>
        <authorList>
            <person name="Haridas S."/>
            <person name="Albert R."/>
            <person name="Binder M."/>
            <person name="Bloem J."/>
            <person name="Labutti K."/>
            <person name="Salamov A."/>
            <person name="Andreopoulos B."/>
            <person name="Baker S."/>
            <person name="Barry K."/>
            <person name="Bills G."/>
            <person name="Bluhm B."/>
            <person name="Cannon C."/>
            <person name="Castanera R."/>
            <person name="Culley D."/>
            <person name="Daum C."/>
            <person name="Ezra D."/>
            <person name="Gonzalez J."/>
            <person name="Henrissat B."/>
            <person name="Kuo A."/>
            <person name="Liang C."/>
            <person name="Lipzen A."/>
            <person name="Lutzoni F."/>
            <person name="Magnuson J."/>
            <person name="Mondo S."/>
            <person name="Nolan M."/>
            <person name="Ohm R."/>
            <person name="Pangilinan J."/>
            <person name="Park H.-J."/>
            <person name="Ramirez L."/>
            <person name="Alfaro M."/>
            <person name="Sun H."/>
            <person name="Tritt A."/>
            <person name="Yoshinaga Y."/>
            <person name="Zwiers L.-H."/>
            <person name="Turgeon B."/>
            <person name="Goodwin S."/>
            <person name="Spatafora J."/>
            <person name="Crous P."/>
            <person name="Grigoriev I."/>
        </authorList>
    </citation>
    <scope>NUCLEOTIDE SEQUENCE</scope>
    <source>
        <strain evidence="1">SCOH1-5</strain>
    </source>
</reference>
<dbReference type="Proteomes" id="UP000799539">
    <property type="component" value="Unassembled WGS sequence"/>
</dbReference>
<evidence type="ECO:0000313" key="1">
    <source>
        <dbReference type="EMBL" id="KAF2217948.1"/>
    </source>
</evidence>
<proteinExistence type="predicted"/>
<dbReference type="EMBL" id="ML992662">
    <property type="protein sequence ID" value="KAF2217948.1"/>
    <property type="molecule type" value="Genomic_DNA"/>
</dbReference>
<dbReference type="AlphaFoldDB" id="A0A6A6FXJ7"/>
<accession>A0A6A6FXJ7</accession>
<organism evidence="1 2">
    <name type="scientific">Cercospora zeae-maydis SCOH1-5</name>
    <dbReference type="NCBI Taxonomy" id="717836"/>
    <lineage>
        <taxon>Eukaryota</taxon>
        <taxon>Fungi</taxon>
        <taxon>Dikarya</taxon>
        <taxon>Ascomycota</taxon>
        <taxon>Pezizomycotina</taxon>
        <taxon>Dothideomycetes</taxon>
        <taxon>Dothideomycetidae</taxon>
        <taxon>Mycosphaerellales</taxon>
        <taxon>Mycosphaerellaceae</taxon>
        <taxon>Cercospora</taxon>
    </lineage>
</organism>
<sequence length="134" mass="15336">MASKLFGIRKLLLQTKNRIARTMHRAPGFPLIMLATCTIAYTIHGYRGPRCSGALAFNRTLRIYDGCVTDGVGQAESLMLEFDKVDRPDVDNVYFYENDRCDPYYLFLMELDGCVDVDDKGERVYKGFKAFRRG</sequence>
<keyword evidence="2" id="KW-1185">Reference proteome</keyword>
<gene>
    <name evidence="1" type="ORF">CERZMDRAFT_92579</name>
</gene>